<accession>A0ABQ4QI12</accession>
<keyword evidence="4" id="KW-1185">Reference proteome</keyword>
<dbReference type="PANTHER" id="PTHR21240:SF28">
    <property type="entry name" value="ISO-OROTATE DECARBOXYLASE (EUROFUNG)"/>
    <property type="match status" value="1"/>
</dbReference>
<dbReference type="Gene3D" id="3.20.20.140">
    <property type="entry name" value="Metal-dependent hydrolases"/>
    <property type="match status" value="1"/>
</dbReference>
<evidence type="ECO:0000256" key="1">
    <source>
        <dbReference type="ARBA" id="ARBA00023239"/>
    </source>
</evidence>
<dbReference type="InterPro" id="IPR006311">
    <property type="entry name" value="TAT_signal"/>
</dbReference>
<protein>
    <submittedName>
        <fullName evidence="3">2-keto-4-carboxy-3-hexenedioate hydratase</fullName>
    </submittedName>
</protein>
<organism evidence="3 4">
    <name type="scientific">Methylobacterium cerastii</name>
    <dbReference type="NCBI Taxonomy" id="932741"/>
    <lineage>
        <taxon>Bacteria</taxon>
        <taxon>Pseudomonadati</taxon>
        <taxon>Pseudomonadota</taxon>
        <taxon>Alphaproteobacteria</taxon>
        <taxon>Hyphomicrobiales</taxon>
        <taxon>Methylobacteriaceae</taxon>
        <taxon>Methylobacterium</taxon>
    </lineage>
</organism>
<proteinExistence type="predicted"/>
<gene>
    <name evidence="3" type="primary">ligJ</name>
    <name evidence="3" type="ORF">AFCDBAGC_2757</name>
</gene>
<reference evidence="3 4" key="1">
    <citation type="journal article" date="2021" name="Front. Microbiol.">
        <title>Comprehensive Comparative Genomics and Phenotyping of Methylobacterium Species.</title>
        <authorList>
            <person name="Alessa O."/>
            <person name="Ogura Y."/>
            <person name="Fujitani Y."/>
            <person name="Takami H."/>
            <person name="Hayashi T."/>
            <person name="Sahin N."/>
            <person name="Tani A."/>
        </authorList>
    </citation>
    <scope>NUCLEOTIDE SEQUENCE [LARGE SCALE GENOMIC DNA]</scope>
    <source>
        <strain evidence="3 4">DSM 23679</strain>
    </source>
</reference>
<dbReference type="Proteomes" id="UP001055117">
    <property type="component" value="Unassembled WGS sequence"/>
</dbReference>
<comment type="caution">
    <text evidence="3">The sequence shown here is derived from an EMBL/GenBank/DDBJ whole genome shotgun (WGS) entry which is preliminary data.</text>
</comment>
<name>A0ABQ4QI12_9HYPH</name>
<evidence type="ECO:0000259" key="2">
    <source>
        <dbReference type="Pfam" id="PF04909"/>
    </source>
</evidence>
<dbReference type="InterPro" id="IPR006680">
    <property type="entry name" value="Amidohydro-rel"/>
</dbReference>
<dbReference type="Pfam" id="PF04909">
    <property type="entry name" value="Amidohydro_2"/>
    <property type="match status" value="1"/>
</dbReference>
<dbReference type="InterPro" id="IPR032465">
    <property type="entry name" value="ACMSD"/>
</dbReference>
<dbReference type="EMBL" id="BPQG01000042">
    <property type="protein sequence ID" value="GJD44888.1"/>
    <property type="molecule type" value="Genomic_DNA"/>
</dbReference>
<dbReference type="InterPro" id="IPR032466">
    <property type="entry name" value="Metal_Hydrolase"/>
</dbReference>
<feature type="domain" description="Amidohydrolase-related" evidence="2">
    <location>
        <begin position="58"/>
        <end position="384"/>
    </location>
</feature>
<dbReference type="PANTHER" id="PTHR21240">
    <property type="entry name" value="2-AMINO-3-CARBOXYLMUCONATE-6-SEMIALDEHYDE DECARBOXYLASE"/>
    <property type="match status" value="1"/>
</dbReference>
<dbReference type="PROSITE" id="PS51318">
    <property type="entry name" value="TAT"/>
    <property type="match status" value="1"/>
</dbReference>
<dbReference type="SUPFAM" id="SSF51556">
    <property type="entry name" value="Metallo-dependent hydrolases"/>
    <property type="match status" value="1"/>
</dbReference>
<evidence type="ECO:0000313" key="3">
    <source>
        <dbReference type="EMBL" id="GJD44888.1"/>
    </source>
</evidence>
<evidence type="ECO:0000313" key="4">
    <source>
        <dbReference type="Proteomes" id="UP001055117"/>
    </source>
</evidence>
<sequence>MMIADSDPNPPNTCTCCLPRRGFLRGLAGGGVAALAAQSASAQAQPVAERASYTGLVIDCHGHYTTEPPTMLTWRKRQIDAINDPAQSPAPSSLTVSDDEVRASVADRQVKLQTARGISLALFSPRAGGMGHHIGNARTSRDWSIVSNDMIHRVATLMPRNFVGVCQLPQSPGVSPKNCTAELERCVRELGFVGCNVNPDPSGGYWTDPPLSDRFWYPLWEKMVELDVPGMVHVSASANPNFHATGAHYMNGDTTAFMQFVTSDLFKDFPTLRLIIPHGGGAVPYHWGRYRGLAQDLKRPPISELMRNVFFDTCVYHQPGIDLLLKVVPTDNVLFASEMVGAVNGIDPETGYAFDDTKRYVEAAAIPDADRAKIFARNALRIYPRLAGRLTAAGVMP</sequence>
<keyword evidence="1" id="KW-0456">Lyase</keyword>